<dbReference type="EMBL" id="KQ965731">
    <property type="protein sequence ID" value="KXS22038.1"/>
    <property type="molecule type" value="Genomic_DNA"/>
</dbReference>
<proteinExistence type="predicted"/>
<keyword evidence="2" id="KW-1185">Reference proteome</keyword>
<accession>A0A139AZ62</accession>
<organism evidence="1 2">
    <name type="scientific">Gonapodya prolifera (strain JEL478)</name>
    <name type="common">Monoblepharis prolifera</name>
    <dbReference type="NCBI Taxonomy" id="1344416"/>
    <lineage>
        <taxon>Eukaryota</taxon>
        <taxon>Fungi</taxon>
        <taxon>Fungi incertae sedis</taxon>
        <taxon>Chytridiomycota</taxon>
        <taxon>Chytridiomycota incertae sedis</taxon>
        <taxon>Monoblepharidomycetes</taxon>
        <taxon>Monoblepharidales</taxon>
        <taxon>Gonapodyaceae</taxon>
        <taxon>Gonapodya</taxon>
    </lineage>
</organism>
<name>A0A139AZ62_GONPJ</name>
<evidence type="ECO:0000313" key="1">
    <source>
        <dbReference type="EMBL" id="KXS22038.1"/>
    </source>
</evidence>
<reference evidence="1 2" key="1">
    <citation type="journal article" date="2015" name="Genome Biol. Evol.">
        <title>Phylogenomic analyses indicate that early fungi evolved digesting cell walls of algal ancestors of land plants.</title>
        <authorList>
            <person name="Chang Y."/>
            <person name="Wang S."/>
            <person name="Sekimoto S."/>
            <person name="Aerts A.L."/>
            <person name="Choi C."/>
            <person name="Clum A."/>
            <person name="LaButti K.M."/>
            <person name="Lindquist E.A."/>
            <person name="Yee Ngan C."/>
            <person name="Ohm R.A."/>
            <person name="Salamov A.A."/>
            <person name="Grigoriev I.V."/>
            <person name="Spatafora J.W."/>
            <person name="Berbee M.L."/>
        </authorList>
    </citation>
    <scope>NUCLEOTIDE SEQUENCE [LARGE SCALE GENOMIC DNA]</scope>
    <source>
        <strain evidence="1 2">JEL478</strain>
    </source>
</reference>
<protein>
    <submittedName>
        <fullName evidence="1">Uncharacterized protein</fullName>
    </submittedName>
</protein>
<sequence length="195" mass="21394">MGRERKTIWKGSSMRLVHRDEKGHRMPYLSKRWLMWLTISLAFCVLRVAGSETFQNCHPAISKGKPFHHFKNEAQVLHKRRTQPCLGELVDCGAWCMPKGGRCCSAGSWWCPSDATCTASGCSGCNSTCDGRCKTTASLLVSFLDCGKCGNQCVDPVNGAGYCSEGVCKYGELSVLSQIALGNVIFTICNHCSLR</sequence>
<gene>
    <name evidence="1" type="ORF">M427DRAFT_162599</name>
</gene>
<evidence type="ECO:0000313" key="2">
    <source>
        <dbReference type="Proteomes" id="UP000070544"/>
    </source>
</evidence>
<dbReference type="AlphaFoldDB" id="A0A139AZ62"/>
<dbReference type="Proteomes" id="UP000070544">
    <property type="component" value="Unassembled WGS sequence"/>
</dbReference>